<keyword evidence="2" id="KW-1185">Reference proteome</keyword>
<organism evidence="1 2">
    <name type="scientific">Cytospora schulzeri</name>
    <dbReference type="NCBI Taxonomy" id="448051"/>
    <lineage>
        <taxon>Eukaryota</taxon>
        <taxon>Fungi</taxon>
        <taxon>Dikarya</taxon>
        <taxon>Ascomycota</taxon>
        <taxon>Pezizomycotina</taxon>
        <taxon>Sordariomycetes</taxon>
        <taxon>Sordariomycetidae</taxon>
        <taxon>Diaporthales</taxon>
        <taxon>Cytosporaceae</taxon>
        <taxon>Cytospora</taxon>
    </lineage>
</organism>
<evidence type="ECO:0000313" key="2">
    <source>
        <dbReference type="Proteomes" id="UP000283895"/>
    </source>
</evidence>
<sequence length="115" mass="13221">MEPIKSRSIFSTWCCLQDAHMQNSDKTVTTTESTAHTTRRIIILSGKCGDYPLIRIYGISSLTIRDFYDVLKRRLHCLGRCSSHKIELFNTCAEDVVRVLAACDFPKEYMTVREI</sequence>
<name>A0A423WF05_9PEZI</name>
<gene>
    <name evidence="1" type="ORF">VMCG_05621</name>
</gene>
<comment type="caution">
    <text evidence="1">The sequence shown here is derived from an EMBL/GenBank/DDBJ whole genome shotgun (WGS) entry which is preliminary data.</text>
</comment>
<dbReference type="EMBL" id="LKEA01000018">
    <property type="protein sequence ID" value="ROW01940.1"/>
    <property type="molecule type" value="Genomic_DNA"/>
</dbReference>
<evidence type="ECO:0000313" key="1">
    <source>
        <dbReference type="EMBL" id="ROW01940.1"/>
    </source>
</evidence>
<dbReference type="Proteomes" id="UP000283895">
    <property type="component" value="Unassembled WGS sequence"/>
</dbReference>
<dbReference type="AlphaFoldDB" id="A0A423WF05"/>
<protein>
    <submittedName>
        <fullName evidence="1">Uncharacterized protein</fullName>
    </submittedName>
</protein>
<accession>A0A423WF05</accession>
<proteinExistence type="predicted"/>
<reference evidence="1 2" key="1">
    <citation type="submission" date="2015-09" db="EMBL/GenBank/DDBJ databases">
        <title>Host preference determinants of Valsa canker pathogens revealed by comparative genomics.</title>
        <authorList>
            <person name="Yin Z."/>
            <person name="Huang L."/>
        </authorList>
    </citation>
    <scope>NUCLEOTIDE SEQUENCE [LARGE SCALE GENOMIC DNA]</scope>
    <source>
        <strain evidence="1 2">03-1</strain>
    </source>
</reference>